<evidence type="ECO:0000313" key="7">
    <source>
        <dbReference type="EMBL" id="PSL01439.1"/>
    </source>
</evidence>
<evidence type="ECO:0000256" key="2">
    <source>
        <dbReference type="ARBA" id="ARBA00022692"/>
    </source>
</evidence>
<evidence type="ECO:0000256" key="5">
    <source>
        <dbReference type="SAM" id="Phobius"/>
    </source>
</evidence>
<keyword evidence="8" id="KW-1185">Reference proteome</keyword>
<accession>A0A2P8DW37</accession>
<dbReference type="Proteomes" id="UP000240708">
    <property type="component" value="Unassembled WGS sequence"/>
</dbReference>
<evidence type="ECO:0000256" key="4">
    <source>
        <dbReference type="ARBA" id="ARBA00023136"/>
    </source>
</evidence>
<comment type="subcellular location">
    <subcellularLocation>
        <location evidence="1">Membrane</location>
        <topology evidence="1">Multi-pass membrane protein</topology>
    </subcellularLocation>
</comment>
<dbReference type="PANTHER" id="PTHR33507">
    <property type="entry name" value="INNER MEMBRANE PROTEIN YBBJ"/>
    <property type="match status" value="1"/>
</dbReference>
<keyword evidence="4 5" id="KW-0472">Membrane</keyword>
<proteinExistence type="predicted"/>
<evidence type="ECO:0000256" key="3">
    <source>
        <dbReference type="ARBA" id="ARBA00022989"/>
    </source>
</evidence>
<dbReference type="EMBL" id="PYGF01000013">
    <property type="protein sequence ID" value="PSL01439.1"/>
    <property type="molecule type" value="Genomic_DNA"/>
</dbReference>
<name>A0A2P8DW37_9BACT</name>
<dbReference type="AlphaFoldDB" id="A0A2P8DW37"/>
<organism evidence="7 8">
    <name type="scientific">Cecembia rubra</name>
    <dbReference type="NCBI Taxonomy" id="1485585"/>
    <lineage>
        <taxon>Bacteria</taxon>
        <taxon>Pseudomonadati</taxon>
        <taxon>Bacteroidota</taxon>
        <taxon>Cytophagia</taxon>
        <taxon>Cytophagales</taxon>
        <taxon>Cyclobacteriaceae</taxon>
        <taxon>Cecembia</taxon>
    </lineage>
</organism>
<gene>
    <name evidence="7" type="ORF">CLV48_11333</name>
</gene>
<sequence>MTWFILLSLLTVGLLLVLTEILFVPGTTLVGIIGVLFTAGGIYYAFLKFDNQTGWIILLLAVLVNFSAIIYGFRSGVWSKFALKDAITGHAFEDRLQGLELGMEGKAVSDIKPIGKAEIGEKIYEVKSDSGLIRAGTKIYIHKLENNKIIIKA</sequence>
<evidence type="ECO:0000259" key="6">
    <source>
        <dbReference type="Pfam" id="PF01957"/>
    </source>
</evidence>
<dbReference type="GO" id="GO:0005886">
    <property type="term" value="C:plasma membrane"/>
    <property type="evidence" value="ECO:0007669"/>
    <property type="project" value="TreeGrafter"/>
</dbReference>
<dbReference type="OrthoDB" id="1120520at2"/>
<dbReference type="Pfam" id="PF01957">
    <property type="entry name" value="NfeD"/>
    <property type="match status" value="1"/>
</dbReference>
<dbReference type="InterPro" id="IPR002810">
    <property type="entry name" value="NfeD-like_C"/>
</dbReference>
<keyword evidence="3 5" id="KW-1133">Transmembrane helix</keyword>
<dbReference type="RefSeq" id="WP_106568622.1">
    <property type="nucleotide sequence ID" value="NZ_JAUVYL010000002.1"/>
</dbReference>
<dbReference type="Gene3D" id="2.40.50.140">
    <property type="entry name" value="Nucleic acid-binding proteins"/>
    <property type="match status" value="1"/>
</dbReference>
<feature type="domain" description="NfeD-like C-terminal" evidence="6">
    <location>
        <begin position="101"/>
        <end position="152"/>
    </location>
</feature>
<keyword evidence="2 5" id="KW-0812">Transmembrane</keyword>
<reference evidence="7 8" key="1">
    <citation type="submission" date="2018-03" db="EMBL/GenBank/DDBJ databases">
        <title>Genomic Encyclopedia of Archaeal and Bacterial Type Strains, Phase II (KMG-II): from individual species to whole genera.</title>
        <authorList>
            <person name="Goeker M."/>
        </authorList>
    </citation>
    <scope>NUCLEOTIDE SEQUENCE [LARGE SCALE GENOMIC DNA]</scope>
    <source>
        <strain evidence="7 8">DSM 28057</strain>
    </source>
</reference>
<protein>
    <submittedName>
        <fullName evidence="7">NfeD-like partner-binding protein</fullName>
    </submittedName>
</protein>
<evidence type="ECO:0000256" key="1">
    <source>
        <dbReference type="ARBA" id="ARBA00004141"/>
    </source>
</evidence>
<dbReference type="InterPro" id="IPR052165">
    <property type="entry name" value="Membrane_assoc_protease"/>
</dbReference>
<dbReference type="PANTHER" id="PTHR33507:SF3">
    <property type="entry name" value="INNER MEMBRANE PROTEIN YBBJ"/>
    <property type="match status" value="1"/>
</dbReference>
<feature type="transmembrane region" description="Helical" evidence="5">
    <location>
        <begin position="54"/>
        <end position="73"/>
    </location>
</feature>
<feature type="transmembrane region" description="Helical" evidence="5">
    <location>
        <begin position="29"/>
        <end position="47"/>
    </location>
</feature>
<dbReference type="InterPro" id="IPR012340">
    <property type="entry name" value="NA-bd_OB-fold"/>
</dbReference>
<comment type="caution">
    <text evidence="7">The sequence shown here is derived from an EMBL/GenBank/DDBJ whole genome shotgun (WGS) entry which is preliminary data.</text>
</comment>
<evidence type="ECO:0000313" key="8">
    <source>
        <dbReference type="Proteomes" id="UP000240708"/>
    </source>
</evidence>